<dbReference type="SUPFAM" id="SSF56801">
    <property type="entry name" value="Acetyl-CoA synthetase-like"/>
    <property type="match status" value="1"/>
</dbReference>
<dbReference type="Gene3D" id="3.40.50.12780">
    <property type="entry name" value="N-terminal domain of ligase-like"/>
    <property type="match status" value="1"/>
</dbReference>
<dbReference type="FunFam" id="1.10.1200.10:FF:000005">
    <property type="entry name" value="Nonribosomal peptide synthetase 1"/>
    <property type="match status" value="1"/>
</dbReference>
<dbReference type="InterPro" id="IPR045851">
    <property type="entry name" value="AMP-bd_C_sf"/>
</dbReference>
<dbReference type="Pfam" id="PF00501">
    <property type="entry name" value="AMP-binding"/>
    <property type="match status" value="1"/>
</dbReference>
<evidence type="ECO:0000256" key="3">
    <source>
        <dbReference type="ARBA" id="ARBA00022553"/>
    </source>
</evidence>
<dbReference type="Gene3D" id="3.40.50.150">
    <property type="entry name" value="Vaccinia Virus protein VP39"/>
    <property type="match status" value="1"/>
</dbReference>
<dbReference type="PROSITE" id="PS00012">
    <property type="entry name" value="PHOSPHOPANTETHEINE"/>
    <property type="match status" value="1"/>
</dbReference>
<dbReference type="SUPFAM" id="SSF53335">
    <property type="entry name" value="S-adenosyl-L-methionine-dependent methyltransferases"/>
    <property type="match status" value="1"/>
</dbReference>
<evidence type="ECO:0000256" key="4">
    <source>
        <dbReference type="ARBA" id="ARBA00022737"/>
    </source>
</evidence>
<keyword evidence="2" id="KW-0596">Phosphopantetheine</keyword>
<dbReference type="SMART" id="SM00823">
    <property type="entry name" value="PKS_PP"/>
    <property type="match status" value="1"/>
</dbReference>
<sequence length="1001" mass="113540">MLEDSQTPILLTKQKFADKIPETDSRRMLCLDNDWGQFAQEQEGNLVSETTPENLAYVIYTSGSTGKPKGALITHYNVDRLFKATDQWFGFNDHDVWTFFHSYAFDFSVWELWGALLYGGTLVMVSYERSRNPEAFFQLLCEQHVTVLNQTPSAFRQLMRAEEASDISTQLALRLVIFGGEALEMQSLQPWFEKHGDEKPRLVNMYGITETTVHVTYRPLTINDVKKSAGSVIGVPIPDLQVYILDQYQTLSPIGVAGELYVGGAGVARGYLNRSELTQERFLSNFLSAQSDTRLYKTGDLARYLPNGDIEYLGRIDQQVKIRGFRIELGEIETALTSYPAIAEATVIVREDTPGEKHLTAYLVPRAEIQIEEDNEEKKEEENTNDYIARWQDIYNETYQQQAPSTEATFNIIGWNSSYTNKPIPIEQMREWVDYTIKRIRSLQPKRVLELGCGTGLLLFRIAPHSSTYWGIDLSQTAINFIHGQLAALPDKMPPITLKQGTADDFSQIPSGAFDTIIINSVIQYFPDVEYLIQVIEHAVNAILPNRGVIFLGDLRSHPLLELFHTSVQFFQAPPSLNATQLRQRVHRQISHENELTLDPALFFALKTRIPAITSVRVQPKRGSARNEMTRFRYDVTLYVNGDGFLAAKPLDSPSGRGKGWVAEEGQHLNITNPPLPGGENYSQPLSGTETHPLPGGEIRWLDWRTEGLTLSGLHQRLKETQPETLGVSNIPNARLFHDLRMRNWLEDRETYASVEEARQALHEHPGESGIDPEDLWNFERKLPEYQIELSWAQHGRDGAFDALFIRRDAADRVTLSFPEPEIAPKAWSAYANDPLRGKHLRTLIPRLRAFIEKKLPDYMVPSAFVLLDALPLTPNGKINRRALPAPERTRPEVAATYVAPANELETVLAKLWEEILDLERLGIHDDFFELGGDSLSMTRMLARLRQDLDIVVTQTDMFDVHTVAQLAEVVERKMHEEIEQLSDEEAAALLADAEQNDIII</sequence>
<dbReference type="Pfam" id="PF08242">
    <property type="entry name" value="Methyltransf_12"/>
    <property type="match status" value="1"/>
</dbReference>
<dbReference type="PROSITE" id="PS00455">
    <property type="entry name" value="AMP_BINDING"/>
    <property type="match status" value="1"/>
</dbReference>
<reference evidence="6" key="1">
    <citation type="journal article" date="2015" name="PeerJ">
        <title>First genomic representation of candidate bacterial phylum KSB3 points to enhanced environmental sensing as a trigger of wastewater bulking.</title>
        <authorList>
            <person name="Sekiguchi Y."/>
            <person name="Ohashi A."/>
            <person name="Parks D.H."/>
            <person name="Yamauchi T."/>
            <person name="Tyson G.W."/>
            <person name="Hugenholtz P."/>
        </authorList>
    </citation>
    <scope>NUCLEOTIDE SEQUENCE [LARGE SCALE GENOMIC DNA]</scope>
</reference>
<dbReference type="STRING" id="1499966.U14_01361"/>
<evidence type="ECO:0000256" key="1">
    <source>
        <dbReference type="ARBA" id="ARBA00001957"/>
    </source>
</evidence>
<keyword evidence="3" id="KW-0597">Phosphoprotein</keyword>
<name>A0A0S6VXX9_9BACT</name>
<gene>
    <name evidence="6" type="ORF">U14_01361</name>
</gene>
<proteinExistence type="predicted"/>
<dbReference type="InterPro" id="IPR009081">
    <property type="entry name" value="PP-bd_ACP"/>
</dbReference>
<dbReference type="InterPro" id="IPR029063">
    <property type="entry name" value="SAM-dependent_MTases_sf"/>
</dbReference>
<dbReference type="InterPro" id="IPR042099">
    <property type="entry name" value="ANL_N_sf"/>
</dbReference>
<dbReference type="InterPro" id="IPR020806">
    <property type="entry name" value="PKS_PP-bd"/>
</dbReference>
<dbReference type="Pfam" id="PF00550">
    <property type="entry name" value="PP-binding"/>
    <property type="match status" value="1"/>
</dbReference>
<dbReference type="PROSITE" id="PS50075">
    <property type="entry name" value="CARRIER"/>
    <property type="match status" value="1"/>
</dbReference>
<comment type="cofactor">
    <cofactor evidence="1">
        <name>pantetheine 4'-phosphate</name>
        <dbReference type="ChEBI" id="CHEBI:47942"/>
    </cofactor>
</comment>
<evidence type="ECO:0000259" key="5">
    <source>
        <dbReference type="PROSITE" id="PS50075"/>
    </source>
</evidence>
<evidence type="ECO:0000313" key="6">
    <source>
        <dbReference type="EMBL" id="GAK50134.1"/>
    </source>
</evidence>
<organism evidence="6">
    <name type="scientific">Candidatus Moduliflexus flocculans</name>
    <dbReference type="NCBI Taxonomy" id="1499966"/>
    <lineage>
        <taxon>Bacteria</taxon>
        <taxon>Candidatus Moduliflexota</taxon>
        <taxon>Candidatus Moduliflexia</taxon>
        <taxon>Candidatus Moduliflexales</taxon>
        <taxon>Candidatus Moduliflexaceae</taxon>
    </lineage>
</organism>
<dbReference type="SUPFAM" id="SSF47336">
    <property type="entry name" value="ACP-like"/>
    <property type="match status" value="1"/>
</dbReference>
<dbReference type="GO" id="GO:0005829">
    <property type="term" value="C:cytosol"/>
    <property type="evidence" value="ECO:0007669"/>
    <property type="project" value="TreeGrafter"/>
</dbReference>
<dbReference type="PANTHER" id="PTHR45527">
    <property type="entry name" value="NONRIBOSOMAL PEPTIDE SYNTHETASE"/>
    <property type="match status" value="1"/>
</dbReference>
<keyword evidence="7" id="KW-1185">Reference proteome</keyword>
<dbReference type="InterPro" id="IPR020845">
    <property type="entry name" value="AMP-binding_CS"/>
</dbReference>
<evidence type="ECO:0000256" key="2">
    <source>
        <dbReference type="ARBA" id="ARBA00022450"/>
    </source>
</evidence>
<dbReference type="GO" id="GO:0044550">
    <property type="term" value="P:secondary metabolite biosynthetic process"/>
    <property type="evidence" value="ECO:0007669"/>
    <property type="project" value="TreeGrafter"/>
</dbReference>
<dbReference type="Proteomes" id="UP000030700">
    <property type="component" value="Unassembled WGS sequence"/>
</dbReference>
<dbReference type="EMBL" id="DF820456">
    <property type="protein sequence ID" value="GAK50134.1"/>
    <property type="molecule type" value="Genomic_DNA"/>
</dbReference>
<dbReference type="CDD" id="cd02440">
    <property type="entry name" value="AdoMet_MTases"/>
    <property type="match status" value="1"/>
</dbReference>
<dbReference type="NCBIfam" id="TIGR01733">
    <property type="entry name" value="AA-adenyl-dom"/>
    <property type="match status" value="1"/>
</dbReference>
<evidence type="ECO:0000313" key="7">
    <source>
        <dbReference type="Proteomes" id="UP000030700"/>
    </source>
</evidence>
<dbReference type="AlphaFoldDB" id="A0A0S6VXX9"/>
<keyword evidence="4" id="KW-0677">Repeat</keyword>
<dbReference type="InterPro" id="IPR010071">
    <property type="entry name" value="AA_adenyl_dom"/>
</dbReference>
<feature type="domain" description="Carrier" evidence="5">
    <location>
        <begin position="900"/>
        <end position="975"/>
    </location>
</feature>
<dbReference type="GO" id="GO:0031177">
    <property type="term" value="F:phosphopantetheine binding"/>
    <property type="evidence" value="ECO:0007669"/>
    <property type="project" value="InterPro"/>
</dbReference>
<dbReference type="Gene3D" id="3.30.300.30">
    <property type="match status" value="2"/>
</dbReference>
<dbReference type="InterPro" id="IPR000873">
    <property type="entry name" value="AMP-dep_synth/lig_dom"/>
</dbReference>
<protein>
    <submittedName>
        <fullName evidence="6">NdaA protein</fullName>
    </submittedName>
</protein>
<dbReference type="InterPro" id="IPR006162">
    <property type="entry name" value="Ppantetheine_attach_site"/>
</dbReference>
<dbReference type="GO" id="GO:0043041">
    <property type="term" value="P:amino acid activation for nonribosomal peptide biosynthetic process"/>
    <property type="evidence" value="ECO:0007669"/>
    <property type="project" value="TreeGrafter"/>
</dbReference>
<dbReference type="InterPro" id="IPR013217">
    <property type="entry name" value="Methyltransf_12"/>
</dbReference>
<dbReference type="InterPro" id="IPR036736">
    <property type="entry name" value="ACP-like_sf"/>
</dbReference>
<accession>A0A0S6VXX9</accession>
<dbReference type="Gene3D" id="1.10.1200.10">
    <property type="entry name" value="ACP-like"/>
    <property type="match status" value="1"/>
</dbReference>
<dbReference type="PANTHER" id="PTHR45527:SF14">
    <property type="entry name" value="PLIPASTATIN SYNTHASE SUBUNIT B"/>
    <property type="match status" value="1"/>
</dbReference>
<dbReference type="HOGENOM" id="CLU_299510_0_0_0"/>